<feature type="transmembrane region" description="Helical" evidence="6">
    <location>
        <begin position="377"/>
        <end position="394"/>
    </location>
</feature>
<dbReference type="PANTHER" id="PTHR10283:SF92">
    <property type="entry name" value="LOW-AFFINITY PHOSPHATE TRANSPORTER PHO91"/>
    <property type="match status" value="1"/>
</dbReference>
<dbReference type="RefSeq" id="WP_102736052.1">
    <property type="nucleotide sequence ID" value="NZ_CP029697.1"/>
</dbReference>
<feature type="domain" description="Citrate transporter-like" evidence="7">
    <location>
        <begin position="194"/>
        <end position="510"/>
    </location>
</feature>
<keyword evidence="4 6" id="KW-1133">Transmembrane helix</keyword>
<keyword evidence="5 6" id="KW-0472">Membrane</keyword>
<feature type="transmembrane region" description="Helical" evidence="6">
    <location>
        <begin position="330"/>
        <end position="356"/>
    </location>
</feature>
<keyword evidence="3 6" id="KW-0812">Transmembrane</keyword>
<evidence type="ECO:0000256" key="2">
    <source>
        <dbReference type="ARBA" id="ARBA00022448"/>
    </source>
</evidence>
<feature type="transmembrane region" description="Helical" evidence="6">
    <location>
        <begin position="468"/>
        <end position="501"/>
    </location>
</feature>
<name>A0AAP8NJR1_9BACT</name>
<comment type="subcellular location">
    <subcellularLocation>
        <location evidence="1">Membrane</location>
        <topology evidence="1">Multi-pass membrane protein</topology>
    </subcellularLocation>
</comment>
<sequence>MSETQNKLLKAAISLAAAGVVFFLPFASWGIQLSPIEIRVIAMFVMAALFWILEPIPIWTTSVMVITLSLLCVSNGSLSFLMPERYDKAAVSSILDDAIGKGINPEVVGKLKENVENRLNKKTKLDAEEVRMTLGFQLMDAYEKIDLNAQELSREGKTEEAAGQESIAAQLKTAAGRLYSKEITARIQGLQFVNTMQQKSTMATFADPIIMLFLGGFFLAAAATKYRLDMNLAKVLLKPFGTNPKFVLLGLMSVTALFSMFMSNTATAAMMLAILTPVLALFTPEDKGRAAFALAIPIAANLGGIGTPIGTPPNAIALKALQGMGLDVSFGKWLMFGIPFVIVMILIAWLLLLWLFPISQKKLELQVGGKFLRTPKAIIVYVTFAVTVLLWVTGKGVHGLDSNTIAMIPIAVFAITETITKEDLKKMGWDVLWLVAGGFALGLALQDTGLAKNLIGSIPFAEWSPFPLMVGTGIICLFMATFMSHTATASLLIPIIAVVGVNMGDNLAPMGGVTALLVSVAFASSLGMSLPISTPPNALAYATGLVSSKGMAISGVILGILGMVLTYVMMMILAQCHAF</sequence>
<feature type="transmembrane region" description="Helical" evidence="6">
    <location>
        <begin position="552"/>
        <end position="574"/>
    </location>
</feature>
<protein>
    <submittedName>
        <fullName evidence="8">Anion transporter</fullName>
    </submittedName>
</protein>
<feature type="transmembrane region" description="Helical" evidence="6">
    <location>
        <begin position="400"/>
        <end position="419"/>
    </location>
</feature>
<evidence type="ECO:0000256" key="5">
    <source>
        <dbReference type="ARBA" id="ARBA00023136"/>
    </source>
</evidence>
<dbReference type="AlphaFoldDB" id="A0AAP8NJR1"/>
<feature type="transmembrane region" description="Helical" evidence="6">
    <location>
        <begin position="12"/>
        <end position="29"/>
    </location>
</feature>
<dbReference type="CDD" id="cd01115">
    <property type="entry name" value="SLC13_permease"/>
    <property type="match status" value="1"/>
</dbReference>
<feature type="transmembrane region" description="Helical" evidence="6">
    <location>
        <begin position="205"/>
        <end position="226"/>
    </location>
</feature>
<dbReference type="Pfam" id="PF03600">
    <property type="entry name" value="CitMHS"/>
    <property type="match status" value="1"/>
</dbReference>
<feature type="transmembrane region" description="Helical" evidence="6">
    <location>
        <begin position="59"/>
        <end position="81"/>
    </location>
</feature>
<dbReference type="PANTHER" id="PTHR10283">
    <property type="entry name" value="SOLUTE CARRIER FAMILY 13 MEMBER"/>
    <property type="match status" value="1"/>
</dbReference>
<organism evidence="8 9">
    <name type="scientific">Akkermansia muciniphila</name>
    <dbReference type="NCBI Taxonomy" id="239935"/>
    <lineage>
        <taxon>Bacteria</taxon>
        <taxon>Pseudomonadati</taxon>
        <taxon>Verrucomicrobiota</taxon>
        <taxon>Verrucomicrobiia</taxon>
        <taxon>Verrucomicrobiales</taxon>
        <taxon>Akkermansiaceae</taxon>
        <taxon>Akkermansia</taxon>
    </lineage>
</organism>
<evidence type="ECO:0000256" key="3">
    <source>
        <dbReference type="ARBA" id="ARBA00022692"/>
    </source>
</evidence>
<evidence type="ECO:0000313" key="8">
    <source>
        <dbReference type="EMBL" id="PNC54052.1"/>
    </source>
</evidence>
<gene>
    <name evidence="8" type="ORF">CXU09_10680</name>
</gene>
<accession>A0AAP8NJR1</accession>
<reference evidence="8 9" key="1">
    <citation type="journal article" date="2017" name="BMC Genomics">
        <title>Genome sequencing of 39 Akkermansia muciniphila isolates reveals its population structure, genomic and functional diverisity, and global distribution in mammalian gut microbiotas.</title>
        <authorList>
            <person name="Guo X."/>
            <person name="Li S."/>
            <person name="Zhang J."/>
            <person name="Wu F."/>
            <person name="Li X."/>
            <person name="Wu D."/>
            <person name="Zhang M."/>
            <person name="Ou Z."/>
            <person name="Jie Z."/>
            <person name="Yan Q."/>
            <person name="Li P."/>
            <person name="Yi J."/>
            <person name="Peng Y."/>
        </authorList>
    </citation>
    <scope>NUCLEOTIDE SEQUENCE [LARGE SCALE GENOMIC DNA]</scope>
    <source>
        <strain evidence="8 9">GP43</strain>
    </source>
</reference>
<dbReference type="GO" id="GO:0005315">
    <property type="term" value="F:phosphate transmembrane transporter activity"/>
    <property type="evidence" value="ECO:0007669"/>
    <property type="project" value="TreeGrafter"/>
</dbReference>
<feature type="transmembrane region" description="Helical" evidence="6">
    <location>
        <begin position="513"/>
        <end position="532"/>
    </location>
</feature>
<comment type="caution">
    <text evidence="8">The sequence shown here is derived from an EMBL/GenBank/DDBJ whole genome shotgun (WGS) entry which is preliminary data.</text>
</comment>
<evidence type="ECO:0000256" key="1">
    <source>
        <dbReference type="ARBA" id="ARBA00004141"/>
    </source>
</evidence>
<dbReference type="InterPro" id="IPR001898">
    <property type="entry name" value="SLC13A/DASS"/>
</dbReference>
<evidence type="ECO:0000313" key="9">
    <source>
        <dbReference type="Proteomes" id="UP000235914"/>
    </source>
</evidence>
<evidence type="ECO:0000256" key="6">
    <source>
        <dbReference type="SAM" id="Phobius"/>
    </source>
</evidence>
<dbReference type="EMBL" id="PJKN01000006">
    <property type="protein sequence ID" value="PNC54052.1"/>
    <property type="molecule type" value="Genomic_DNA"/>
</dbReference>
<proteinExistence type="predicted"/>
<feature type="transmembrane region" description="Helical" evidence="6">
    <location>
        <begin position="431"/>
        <end position="448"/>
    </location>
</feature>
<dbReference type="GO" id="GO:0005886">
    <property type="term" value="C:plasma membrane"/>
    <property type="evidence" value="ECO:0007669"/>
    <property type="project" value="TreeGrafter"/>
</dbReference>
<feature type="transmembrane region" description="Helical" evidence="6">
    <location>
        <begin position="291"/>
        <end position="310"/>
    </location>
</feature>
<dbReference type="NCBIfam" id="TIGR00785">
    <property type="entry name" value="dass"/>
    <property type="match status" value="1"/>
</dbReference>
<evidence type="ECO:0000259" key="7">
    <source>
        <dbReference type="Pfam" id="PF03600"/>
    </source>
</evidence>
<feature type="transmembrane region" description="Helical" evidence="6">
    <location>
        <begin position="246"/>
        <end position="279"/>
    </location>
</feature>
<keyword evidence="2" id="KW-0813">Transport</keyword>
<dbReference type="Proteomes" id="UP000235914">
    <property type="component" value="Unassembled WGS sequence"/>
</dbReference>
<dbReference type="InterPro" id="IPR004680">
    <property type="entry name" value="Cit_transptr-like_dom"/>
</dbReference>
<evidence type="ECO:0000256" key="4">
    <source>
        <dbReference type="ARBA" id="ARBA00022989"/>
    </source>
</evidence>